<evidence type="ECO:0008006" key="4">
    <source>
        <dbReference type="Google" id="ProtNLM"/>
    </source>
</evidence>
<evidence type="ECO:0000256" key="1">
    <source>
        <dbReference type="ARBA" id="ARBA00004123"/>
    </source>
</evidence>
<dbReference type="Pfam" id="PF13565">
    <property type="entry name" value="HTH_32"/>
    <property type="match status" value="1"/>
</dbReference>
<dbReference type="EMBL" id="JABFTP020000083">
    <property type="protein sequence ID" value="KAL3276124.1"/>
    <property type="molecule type" value="Genomic_DNA"/>
</dbReference>
<dbReference type="SUPFAM" id="SSF46689">
    <property type="entry name" value="Homeodomain-like"/>
    <property type="match status" value="1"/>
</dbReference>
<proteinExistence type="predicted"/>
<keyword evidence="3" id="KW-1185">Reference proteome</keyword>
<dbReference type="GO" id="GO:0005634">
    <property type="term" value="C:nucleus"/>
    <property type="evidence" value="ECO:0007669"/>
    <property type="project" value="UniProtKB-SubCell"/>
</dbReference>
<organism evidence="2 3">
    <name type="scientific">Cryptolaemus montrouzieri</name>
    <dbReference type="NCBI Taxonomy" id="559131"/>
    <lineage>
        <taxon>Eukaryota</taxon>
        <taxon>Metazoa</taxon>
        <taxon>Ecdysozoa</taxon>
        <taxon>Arthropoda</taxon>
        <taxon>Hexapoda</taxon>
        <taxon>Insecta</taxon>
        <taxon>Pterygota</taxon>
        <taxon>Neoptera</taxon>
        <taxon>Endopterygota</taxon>
        <taxon>Coleoptera</taxon>
        <taxon>Polyphaga</taxon>
        <taxon>Cucujiformia</taxon>
        <taxon>Coccinelloidea</taxon>
        <taxon>Coccinellidae</taxon>
        <taxon>Scymninae</taxon>
        <taxon>Scymnini</taxon>
        <taxon>Cryptolaemus</taxon>
    </lineage>
</organism>
<reference evidence="2 3" key="1">
    <citation type="journal article" date="2021" name="BMC Biol.">
        <title>Horizontally acquired antibacterial genes associated with adaptive radiation of ladybird beetles.</title>
        <authorList>
            <person name="Li H.S."/>
            <person name="Tang X.F."/>
            <person name="Huang Y.H."/>
            <person name="Xu Z.Y."/>
            <person name="Chen M.L."/>
            <person name="Du X.Y."/>
            <person name="Qiu B.Y."/>
            <person name="Chen P.T."/>
            <person name="Zhang W."/>
            <person name="Slipinski A."/>
            <person name="Escalona H.E."/>
            <person name="Waterhouse R.M."/>
            <person name="Zwick A."/>
            <person name="Pang H."/>
        </authorList>
    </citation>
    <scope>NUCLEOTIDE SEQUENCE [LARGE SCALE GENOMIC DNA]</scope>
    <source>
        <strain evidence="2">SYSU2018</strain>
    </source>
</reference>
<sequence length="113" mass="12816">MPHVGLSDVQRRGIITFVEEGVTQRDIAAAMGVSQWVISKTYARYVELQSLQKRPRRSRRKITSAEQDRFLCQIARRDPSVSHTILQRQFLEATGISVSVETIRQGVYTAEGP</sequence>
<evidence type="ECO:0000313" key="2">
    <source>
        <dbReference type="EMBL" id="KAL3276124.1"/>
    </source>
</evidence>
<comment type="subcellular location">
    <subcellularLocation>
        <location evidence="1">Nucleus</location>
    </subcellularLocation>
</comment>
<gene>
    <name evidence="2" type="ORF">HHI36_020844</name>
</gene>
<evidence type="ECO:0000313" key="3">
    <source>
        <dbReference type="Proteomes" id="UP001516400"/>
    </source>
</evidence>
<accession>A0ABD2NCK1</accession>
<dbReference type="AlphaFoldDB" id="A0ABD2NCK1"/>
<dbReference type="InterPro" id="IPR009057">
    <property type="entry name" value="Homeodomain-like_sf"/>
</dbReference>
<dbReference type="Gene3D" id="1.10.10.10">
    <property type="entry name" value="Winged helix-like DNA-binding domain superfamily/Winged helix DNA-binding domain"/>
    <property type="match status" value="1"/>
</dbReference>
<dbReference type="Proteomes" id="UP001516400">
    <property type="component" value="Unassembled WGS sequence"/>
</dbReference>
<protein>
    <recommendedName>
        <fullName evidence="4">Transposase</fullName>
    </recommendedName>
</protein>
<comment type="caution">
    <text evidence="2">The sequence shown here is derived from an EMBL/GenBank/DDBJ whole genome shotgun (WGS) entry which is preliminary data.</text>
</comment>
<dbReference type="InterPro" id="IPR036388">
    <property type="entry name" value="WH-like_DNA-bd_sf"/>
</dbReference>
<name>A0ABD2NCK1_9CUCU</name>